<organism evidence="1">
    <name type="scientific">Salinispirillum sp. LH 10-3-1</name>
    <dbReference type="NCBI Taxonomy" id="2952525"/>
    <lineage>
        <taxon>Bacteria</taxon>
        <taxon>Pseudomonadati</taxon>
        <taxon>Pseudomonadota</taxon>
        <taxon>Gammaproteobacteria</taxon>
        <taxon>Oceanospirillales</taxon>
        <taxon>Saccharospirillaceae</taxon>
        <taxon>Salinispirillum</taxon>
    </lineage>
</organism>
<protein>
    <submittedName>
        <fullName evidence="1">Uncharacterized protein</fullName>
    </submittedName>
</protein>
<dbReference type="RefSeq" id="WP_304995256.1">
    <property type="nucleotide sequence ID" value="NZ_CP101717.1"/>
</dbReference>
<proteinExistence type="predicted"/>
<accession>A0AB38YFX4</accession>
<evidence type="ECO:0000313" key="1">
    <source>
        <dbReference type="EMBL" id="WLD57973.1"/>
    </source>
</evidence>
<dbReference type="EMBL" id="CP101717">
    <property type="protein sequence ID" value="WLD57973.1"/>
    <property type="molecule type" value="Genomic_DNA"/>
</dbReference>
<dbReference type="AlphaFoldDB" id="A0AB38YFX4"/>
<name>A0AB38YFX4_9GAMM</name>
<gene>
    <name evidence="1" type="ORF">NFC81_14850</name>
</gene>
<reference evidence="1" key="1">
    <citation type="submission" date="2022-07" db="EMBL/GenBank/DDBJ databases">
        <title>Complete genome sequence of Salinispirillum sp. LH10-3-1 capable of multiple carbohydrate inversion isolated from a soda lake.</title>
        <authorList>
            <person name="Liu J."/>
            <person name="Zhai Y."/>
            <person name="Zhang H."/>
            <person name="Yang H."/>
            <person name="Qu J."/>
            <person name="Li J."/>
        </authorList>
    </citation>
    <scope>NUCLEOTIDE SEQUENCE</scope>
    <source>
        <strain evidence="1">LH 10-3-1</strain>
    </source>
</reference>
<sequence length="164" mass="18766">MIKNRIMMIPQEDVNAELIATSVILRDLLPDPSLGPMERIERLARVIEDSVQIGQYHRTARIKLKEINDRLDDLVPHEYMTAIEKIKHLVSLADQLVPEETERLCQKLQYIGDRRLRDNGSVASPDWSPELMNHEVALGIMRTSGKTPNQMTFVKEDIHTKGDG</sequence>